<dbReference type="GO" id="GO:0031267">
    <property type="term" value="F:small GTPase binding"/>
    <property type="evidence" value="ECO:0007669"/>
    <property type="project" value="InterPro"/>
</dbReference>
<evidence type="ECO:0000256" key="6">
    <source>
        <dbReference type="SAM" id="MobiDB-lite"/>
    </source>
</evidence>
<feature type="compositionally biased region" description="Basic and acidic residues" evidence="6">
    <location>
        <begin position="1003"/>
        <end position="1025"/>
    </location>
</feature>
<keyword evidence="4" id="KW-0967">Endosome</keyword>
<dbReference type="Pfam" id="PF00168">
    <property type="entry name" value="C2"/>
    <property type="match status" value="1"/>
</dbReference>
<name>A0A665VQE2_ECHNA</name>
<evidence type="ECO:0000259" key="7">
    <source>
        <dbReference type="PROSITE" id="PS50004"/>
    </source>
</evidence>
<feature type="region of interest" description="Disordered" evidence="6">
    <location>
        <begin position="192"/>
        <end position="256"/>
    </location>
</feature>
<dbReference type="OrthoDB" id="8956628at2759"/>
<comment type="subcellular location">
    <subcellularLocation>
        <location evidence="1">Recycling endosome</location>
    </subcellularLocation>
</comment>
<reference evidence="9" key="1">
    <citation type="submission" date="2021-04" db="EMBL/GenBank/DDBJ databases">
        <authorList>
            <consortium name="Wellcome Sanger Institute Data Sharing"/>
        </authorList>
    </citation>
    <scope>NUCLEOTIDE SEQUENCE [LARGE SCALE GENOMIC DNA]</scope>
</reference>
<dbReference type="GO" id="GO:0045055">
    <property type="term" value="P:regulated exocytosis"/>
    <property type="evidence" value="ECO:0007669"/>
    <property type="project" value="TreeGrafter"/>
</dbReference>
<dbReference type="PROSITE" id="PS50004">
    <property type="entry name" value="C2"/>
    <property type="match status" value="1"/>
</dbReference>
<dbReference type="PANTHER" id="PTHR15746">
    <property type="entry name" value="RAB11-RELATED"/>
    <property type="match status" value="1"/>
</dbReference>
<keyword evidence="2" id="KW-0813">Transport</keyword>
<dbReference type="GO" id="GO:0015031">
    <property type="term" value="P:protein transport"/>
    <property type="evidence" value="ECO:0007669"/>
    <property type="project" value="UniProtKB-KW"/>
</dbReference>
<evidence type="ECO:0000256" key="1">
    <source>
        <dbReference type="ARBA" id="ARBA00004172"/>
    </source>
</evidence>
<feature type="compositionally biased region" description="Polar residues" evidence="6">
    <location>
        <begin position="956"/>
        <end position="987"/>
    </location>
</feature>
<evidence type="ECO:0000313" key="9">
    <source>
        <dbReference type="Ensembl" id="ENSENLP00000034019.1"/>
    </source>
</evidence>
<keyword evidence="10" id="KW-1185">Reference proteome</keyword>
<dbReference type="OMA" id="ANKACEP"/>
<dbReference type="Gene3D" id="2.60.40.150">
    <property type="entry name" value="C2 domain"/>
    <property type="match status" value="1"/>
</dbReference>
<dbReference type="FunFam" id="2.60.40.150:FF:000070">
    <property type="entry name" value="rab11 family-interacting protein 2 isoform X1"/>
    <property type="match status" value="1"/>
</dbReference>
<dbReference type="InterPro" id="IPR035892">
    <property type="entry name" value="C2_domain_sf"/>
</dbReference>
<sequence>MSLAGQSWCPTSVQVTVLQARGLKTKGKSGTNDAYALIQVGKEKYQTAVVEKTVAPVWKEEAAFDLQPPLPGGGGRGERGTLHVHVLHRALVGPDKQLGQAVINLLQLSEDKTRSKTEWFKLLDKTGKADKDRGEVLLDIQFMRNNMTASMFDLSAAGKSRSRLGKFKDKVRGKKKESDTLSSVVPSFSQVLTDSEDEAGEEDAVKGEKKKKHKIKSLFSPKSNLQRNMSQSMSVLPAKNSSLSGSQSSGLNVESSEGKKKFKFMIHKRTGSSDSKISSSGHPKHGIVEQTNLCINGSHVYCEEPQPRASRIGSNFSLGSSGHGSMEDVPESSPPSVDSLRAVKQYSPWTEEEEEEEETIEVENTTEDMDELRREEEDRIRVEEEMRRKEEERVRKEEEALKKLAEEKFRQREEERKRIEKEEEEERVLREEERKRGEEQERVRREERERLAEEMRRLEEEKRKRIEEEEERIRLKEEKAQEERRRQDEDERRRKLEEEERIRREEERVRKENGRLIEERRRLEERRQKEEEERIRMEEAQRRKQQEVERVQREEVEREEKRLEEQERMRIEAERQKAEEERIRKEVERLSEENQAIKEKEEYERLEDEERIRIEDEKRRQEEEDRFRKEKEEYERLEEEKRRLEEEKRQKEEEERIKKEEQERIRIEDEMRMRQEEDRVRKEKEEYERLEEEKRRLEEEKRQKEEEERIKKEEQERSRIEGEMRRQEEEYRSRKEKEEHERLIEEKRRLEEEERKQEEERIRNEEQARIEAEKRREEEEERKKEMERLSEEERKLEERNRRLEEEEIRRVENKNLGTNAEQMKRENEQKDEDGAARQISEGAVESPAQVKSTNPFDENFSSNPFDDSPTMTAGPDNRNTEVSNIQQGCHSAVPSVRNKTISTHEKELISARRERRPAPQPPGRNQTESQIEQDAAIQHLTQMNNQSNDKDVANIFPQQWTQMVAPLSQSPTNTKSQSVTDSTTKGTESVAKHGKCRAPSRPRTVEEEPSPDPKTDVGGKEKKQDPVTYGFNPFEDDEDELTTQDDTKTLNTGAVHWPPPLSKAADKDAASQAKFKSSKGVRAPPPPSKKAAILTPLVQNTDGGHVMDDTGVAVSEAIVSMPVHGTPLKEPQPVRGQEVPPTTSRRLQSVKPLKPPGQQCVSIVQGEKYAQSTATHCEVQEKTKLNDPGLKGPYSQLTREELVSLVLKQEKQLSGRDAKISELEQYIDNLLVRVMEEKPSILLSLSSLTKAV</sequence>
<feature type="region of interest" description="Disordered" evidence="6">
    <location>
        <begin position="524"/>
        <end position="588"/>
    </location>
</feature>
<feature type="compositionally biased region" description="Polar residues" evidence="6">
    <location>
        <begin position="849"/>
        <end position="871"/>
    </location>
</feature>
<evidence type="ECO:0000256" key="5">
    <source>
        <dbReference type="ARBA" id="ARBA00022927"/>
    </source>
</evidence>
<keyword evidence="3" id="KW-0597">Phosphoprotein</keyword>
<dbReference type="RefSeq" id="XP_029372188.1">
    <property type="nucleotide sequence ID" value="XM_029516328.1"/>
</dbReference>
<dbReference type="InterPro" id="IPR037789">
    <property type="entry name" value="FIP_classI"/>
</dbReference>
<feature type="domain" description="FIP-RBD" evidence="8">
    <location>
        <begin position="1183"/>
        <end position="1245"/>
    </location>
</feature>
<feature type="compositionally biased region" description="Acidic residues" evidence="6">
    <location>
        <begin position="1034"/>
        <end position="1043"/>
    </location>
</feature>
<evidence type="ECO:0000256" key="4">
    <source>
        <dbReference type="ARBA" id="ARBA00022753"/>
    </source>
</evidence>
<dbReference type="InterPro" id="IPR037245">
    <property type="entry name" value="FIP-RBD_C_sf"/>
</dbReference>
<dbReference type="Gene3D" id="1.20.5.2440">
    <property type="match status" value="1"/>
</dbReference>
<dbReference type="InterPro" id="IPR000008">
    <property type="entry name" value="C2_dom"/>
</dbReference>
<dbReference type="SUPFAM" id="SSF144270">
    <property type="entry name" value="Eferin C-derminal domain-like"/>
    <property type="match status" value="1"/>
</dbReference>
<feature type="compositionally biased region" description="Basic and acidic residues" evidence="6">
    <location>
        <begin position="371"/>
        <end position="397"/>
    </location>
</feature>
<feature type="region of interest" description="Disordered" evidence="6">
    <location>
        <begin position="312"/>
        <end position="397"/>
    </location>
</feature>
<feature type="domain" description="C2" evidence="7">
    <location>
        <begin position="1"/>
        <end position="120"/>
    </location>
</feature>
<dbReference type="SMART" id="SM00239">
    <property type="entry name" value="C2"/>
    <property type="match status" value="1"/>
</dbReference>
<dbReference type="CTD" id="402861"/>
<evidence type="ECO:0000259" key="8">
    <source>
        <dbReference type="PROSITE" id="PS51511"/>
    </source>
</evidence>
<feature type="region of interest" description="Disordered" evidence="6">
    <location>
        <begin position="618"/>
        <end position="1090"/>
    </location>
</feature>
<proteinExistence type="predicted"/>
<dbReference type="PANTHER" id="PTHR15746:SF25">
    <property type="entry name" value="CALPONIN HOMOLOGY DOMAIN-CONTAINING PROTEIN DDB_G0272472 ISOFORM X1"/>
    <property type="match status" value="1"/>
</dbReference>
<feature type="region of interest" description="Disordered" evidence="6">
    <location>
        <begin position="1124"/>
        <end position="1157"/>
    </location>
</feature>
<keyword evidence="5" id="KW-0653">Protein transport</keyword>
<feature type="compositionally biased region" description="Low complexity" evidence="6">
    <location>
        <begin position="241"/>
        <end position="251"/>
    </location>
</feature>
<dbReference type="Ensembl" id="ENSENLT00000034954.1">
    <property type="protein sequence ID" value="ENSENLP00000034019.1"/>
    <property type="gene ID" value="ENSENLG00000014926.1"/>
</dbReference>
<dbReference type="SUPFAM" id="SSF49562">
    <property type="entry name" value="C2 domain (Calcium/lipid-binding domain, CaLB)"/>
    <property type="match status" value="1"/>
</dbReference>
<protein>
    <submittedName>
        <fullName evidence="9">Calponin homology domain-containing protein DDB_G0272472-like</fullName>
    </submittedName>
</protein>
<feature type="compositionally biased region" description="Basic and acidic residues" evidence="6">
    <location>
        <begin position="902"/>
        <end position="912"/>
    </location>
</feature>
<gene>
    <name evidence="9" type="primary">LOC115052286</name>
</gene>
<feature type="compositionally biased region" description="Basic and acidic residues" evidence="6">
    <location>
        <begin position="822"/>
        <end position="835"/>
    </location>
</feature>
<dbReference type="Proteomes" id="UP000472264">
    <property type="component" value="Chromosome 12"/>
</dbReference>
<evidence type="ECO:0000256" key="3">
    <source>
        <dbReference type="ARBA" id="ARBA00022553"/>
    </source>
</evidence>
<organism evidence="9 10">
    <name type="scientific">Echeneis naucrates</name>
    <name type="common">Live sharksucker</name>
    <dbReference type="NCBI Taxonomy" id="173247"/>
    <lineage>
        <taxon>Eukaryota</taxon>
        <taxon>Metazoa</taxon>
        <taxon>Chordata</taxon>
        <taxon>Craniata</taxon>
        <taxon>Vertebrata</taxon>
        <taxon>Euteleostomi</taxon>
        <taxon>Actinopterygii</taxon>
        <taxon>Neopterygii</taxon>
        <taxon>Teleostei</taxon>
        <taxon>Neoteleostei</taxon>
        <taxon>Acanthomorphata</taxon>
        <taxon>Carangaria</taxon>
        <taxon>Carangiformes</taxon>
        <taxon>Echeneidae</taxon>
        <taxon>Echeneis</taxon>
    </lineage>
</organism>
<feature type="compositionally biased region" description="Basic and acidic residues" evidence="6">
    <location>
        <begin position="618"/>
        <end position="813"/>
    </location>
</feature>
<accession>A0A665VQE2</accession>
<feature type="compositionally biased region" description="Acidic residues" evidence="6">
    <location>
        <begin position="350"/>
        <end position="370"/>
    </location>
</feature>
<dbReference type="AlphaFoldDB" id="A0A665VQE2"/>
<reference evidence="9" key="3">
    <citation type="submission" date="2025-09" db="UniProtKB">
        <authorList>
            <consortium name="Ensembl"/>
        </authorList>
    </citation>
    <scope>IDENTIFICATION</scope>
</reference>
<dbReference type="InterPro" id="IPR019018">
    <property type="entry name" value="Rab-bd_FIP-RBD"/>
</dbReference>
<dbReference type="PROSITE" id="PS51511">
    <property type="entry name" value="FIP_RBD"/>
    <property type="match status" value="1"/>
</dbReference>
<evidence type="ECO:0000313" key="10">
    <source>
        <dbReference type="Proteomes" id="UP000472264"/>
    </source>
</evidence>
<dbReference type="Pfam" id="PF09457">
    <property type="entry name" value="RBD-FIP"/>
    <property type="match status" value="1"/>
</dbReference>
<feature type="compositionally biased region" description="Polar residues" evidence="6">
    <location>
        <begin position="220"/>
        <end position="234"/>
    </location>
</feature>
<dbReference type="GO" id="GO:0055037">
    <property type="term" value="C:recycling endosome"/>
    <property type="evidence" value="ECO:0007669"/>
    <property type="project" value="UniProtKB-SubCell"/>
</dbReference>
<dbReference type="InParanoid" id="A0A665VQE2"/>
<dbReference type="GeneID" id="115052286"/>
<evidence type="ECO:0000256" key="2">
    <source>
        <dbReference type="ARBA" id="ARBA00022448"/>
    </source>
</evidence>
<feature type="region of interest" description="Disordered" evidence="6">
    <location>
        <begin position="410"/>
        <end position="470"/>
    </location>
</feature>
<feature type="compositionally biased region" description="Polar residues" evidence="6">
    <location>
        <begin position="880"/>
        <end position="889"/>
    </location>
</feature>
<reference evidence="9" key="2">
    <citation type="submission" date="2025-08" db="UniProtKB">
        <authorList>
            <consortium name="Ensembl"/>
        </authorList>
    </citation>
    <scope>IDENTIFICATION</scope>
</reference>